<keyword evidence="2" id="KW-0479">Metal-binding</keyword>
<dbReference type="EC" id="1.17.2.1" evidence="7"/>
<dbReference type="Pfam" id="PF01799">
    <property type="entry name" value="Fer2_2"/>
    <property type="match status" value="1"/>
</dbReference>
<keyword evidence="8" id="KW-1185">Reference proteome</keyword>
<organism evidence="7 8">
    <name type="scientific">Hartmannibacter diazotrophicus</name>
    <dbReference type="NCBI Taxonomy" id="1482074"/>
    <lineage>
        <taxon>Bacteria</taxon>
        <taxon>Pseudomonadati</taxon>
        <taxon>Pseudomonadota</taxon>
        <taxon>Alphaproteobacteria</taxon>
        <taxon>Hyphomicrobiales</taxon>
        <taxon>Pleomorphomonadaceae</taxon>
        <taxon>Hartmannibacter</taxon>
    </lineage>
</organism>
<accession>A0A2C9DBZ1</accession>
<evidence type="ECO:0000256" key="2">
    <source>
        <dbReference type="ARBA" id="ARBA00022723"/>
    </source>
</evidence>
<keyword evidence="1" id="KW-0001">2Fe-2S</keyword>
<evidence type="ECO:0000256" key="4">
    <source>
        <dbReference type="ARBA" id="ARBA00023004"/>
    </source>
</evidence>
<dbReference type="OrthoDB" id="9806714at2"/>
<dbReference type="InterPro" id="IPR001041">
    <property type="entry name" value="2Fe-2S_ferredoxin-type"/>
</dbReference>
<dbReference type="GO" id="GO:0016491">
    <property type="term" value="F:oxidoreductase activity"/>
    <property type="evidence" value="ECO:0007669"/>
    <property type="project" value="UniProtKB-KW"/>
</dbReference>
<dbReference type="Gene3D" id="3.10.20.30">
    <property type="match status" value="1"/>
</dbReference>
<dbReference type="InterPro" id="IPR051452">
    <property type="entry name" value="Diverse_Oxidoreductases"/>
</dbReference>
<reference evidence="8" key="1">
    <citation type="submission" date="2017-09" db="EMBL/GenBank/DDBJ databases">
        <title>Genome sequence of Nannocystis excedens DSM 71.</title>
        <authorList>
            <person name="Blom J."/>
        </authorList>
    </citation>
    <scope>NUCLEOTIDE SEQUENCE [LARGE SCALE GENOMIC DNA]</scope>
    <source>
        <strain evidence="8">type strain: E19</strain>
    </source>
</reference>
<dbReference type="EMBL" id="LT960614">
    <property type="protein sequence ID" value="SON57689.1"/>
    <property type="molecule type" value="Genomic_DNA"/>
</dbReference>
<dbReference type="InterPro" id="IPR036884">
    <property type="entry name" value="2Fe-2S-bd_dom_sf"/>
</dbReference>
<name>A0A2C9DBZ1_9HYPH</name>
<dbReference type="InterPro" id="IPR036010">
    <property type="entry name" value="2Fe-2S_ferredoxin-like_sf"/>
</dbReference>
<dbReference type="SUPFAM" id="SSF47741">
    <property type="entry name" value="CO dehydrogenase ISP C-domain like"/>
    <property type="match status" value="1"/>
</dbReference>
<dbReference type="PANTHER" id="PTHR44379">
    <property type="entry name" value="OXIDOREDUCTASE WITH IRON-SULFUR SUBUNIT"/>
    <property type="match status" value="1"/>
</dbReference>
<dbReference type="Gene3D" id="1.10.150.120">
    <property type="entry name" value="[2Fe-2S]-binding domain"/>
    <property type="match status" value="1"/>
</dbReference>
<dbReference type="GO" id="GO:0051537">
    <property type="term" value="F:2 iron, 2 sulfur cluster binding"/>
    <property type="evidence" value="ECO:0007669"/>
    <property type="project" value="UniProtKB-KW"/>
</dbReference>
<dbReference type="InterPro" id="IPR002888">
    <property type="entry name" value="2Fe-2S-bd"/>
</dbReference>
<dbReference type="Pfam" id="PF00111">
    <property type="entry name" value="Fer2"/>
    <property type="match status" value="1"/>
</dbReference>
<dbReference type="KEGG" id="hdi:HDIA_4148"/>
<dbReference type="PROSITE" id="PS51085">
    <property type="entry name" value="2FE2S_FER_2"/>
    <property type="match status" value="1"/>
</dbReference>
<sequence length="155" mass="17077">MKEKFSIKIDGTMRDITADPEMPLLYALRGALELKGPKFGCGLAQCGACTVLMDNQPIRSCVTPVSAVDGDIRTLDGLGTEEKPHPVQAAFMAEEVPQCGYCTNGWMMYTVALLERNPDATDQDIRDEFVGLKCRCATHMSIMRAVKRAAKEMRT</sequence>
<dbReference type="PANTHER" id="PTHR44379:SF6">
    <property type="entry name" value="BLR6046 PROTEIN"/>
    <property type="match status" value="1"/>
</dbReference>
<evidence type="ECO:0000313" key="8">
    <source>
        <dbReference type="Proteomes" id="UP000223606"/>
    </source>
</evidence>
<evidence type="ECO:0000256" key="3">
    <source>
        <dbReference type="ARBA" id="ARBA00023002"/>
    </source>
</evidence>
<dbReference type="GO" id="GO:0046872">
    <property type="term" value="F:metal ion binding"/>
    <property type="evidence" value="ECO:0007669"/>
    <property type="project" value="UniProtKB-KW"/>
</dbReference>
<dbReference type="RefSeq" id="WP_099557906.1">
    <property type="nucleotide sequence ID" value="NZ_LT960614.1"/>
</dbReference>
<protein>
    <submittedName>
        <fullName evidence="7">Nicotinate dehydrogenase subunit A</fullName>
        <ecNumber evidence="7">1.17.2.1</ecNumber>
    </submittedName>
</protein>
<gene>
    <name evidence="7" type="primary">nicA_1</name>
    <name evidence="7" type="ORF">HDIA_4148</name>
</gene>
<dbReference type="PROSITE" id="PS00197">
    <property type="entry name" value="2FE2S_FER_1"/>
    <property type="match status" value="1"/>
</dbReference>
<dbReference type="InterPro" id="IPR006058">
    <property type="entry name" value="2Fe2S_fd_BS"/>
</dbReference>
<feature type="domain" description="2Fe-2S ferredoxin-type" evidence="6">
    <location>
        <begin position="3"/>
        <end position="78"/>
    </location>
</feature>
<keyword evidence="5" id="KW-0411">Iron-sulfur</keyword>
<evidence type="ECO:0000256" key="5">
    <source>
        <dbReference type="ARBA" id="ARBA00023014"/>
    </source>
</evidence>
<evidence type="ECO:0000256" key="1">
    <source>
        <dbReference type="ARBA" id="ARBA00022714"/>
    </source>
</evidence>
<proteinExistence type="predicted"/>
<dbReference type="SUPFAM" id="SSF54292">
    <property type="entry name" value="2Fe-2S ferredoxin-like"/>
    <property type="match status" value="1"/>
</dbReference>
<keyword evidence="4" id="KW-0408">Iron</keyword>
<dbReference type="AlphaFoldDB" id="A0A2C9DBZ1"/>
<keyword evidence="3 7" id="KW-0560">Oxidoreductase</keyword>
<dbReference type="InterPro" id="IPR012675">
    <property type="entry name" value="Beta-grasp_dom_sf"/>
</dbReference>
<evidence type="ECO:0000313" key="7">
    <source>
        <dbReference type="EMBL" id="SON57689.1"/>
    </source>
</evidence>
<evidence type="ECO:0000259" key="6">
    <source>
        <dbReference type="PROSITE" id="PS51085"/>
    </source>
</evidence>
<dbReference type="Proteomes" id="UP000223606">
    <property type="component" value="Chromosome 1"/>
</dbReference>